<dbReference type="OrthoDB" id="5612149at2"/>
<evidence type="ECO:0000313" key="2">
    <source>
        <dbReference type="Proteomes" id="UP000267448"/>
    </source>
</evidence>
<sequence length="188" mass="21406">MVMSQVLAANKNRDTHQDDDTVDWCHIQESLKILLLAMAQIELSLTDGEHNVTELGSLFTNMAKHLDEVNTFLSQQTDTPDEIISHGADLAASINEGVVAFQFYDRVSQRLQHVIMGLALMEEVLNSKQLRISPDAWSKLQEEIQESYSLDCERKMFDLVLQGTPIHEALKLYRDENQSAKEDDIELF</sequence>
<proteinExistence type="predicted"/>
<protein>
    <submittedName>
        <fullName evidence="1">Uncharacterized protein</fullName>
    </submittedName>
</protein>
<gene>
    <name evidence="1" type="ORF">EKG38_14145</name>
</gene>
<dbReference type="Proteomes" id="UP000267448">
    <property type="component" value="Unassembled WGS sequence"/>
</dbReference>
<reference evidence="1 2" key="1">
    <citation type="submission" date="2018-12" db="EMBL/GenBank/DDBJ databases">
        <authorList>
            <person name="Yu L."/>
        </authorList>
    </citation>
    <scope>NUCLEOTIDE SEQUENCE [LARGE SCALE GENOMIC DNA]</scope>
    <source>
        <strain evidence="1 2">HAW-EB2</strain>
    </source>
</reference>
<name>A0A431WRD4_9GAMM</name>
<accession>A0A431WRD4</accession>
<dbReference type="RefSeq" id="WP_126520887.1">
    <property type="nucleotide sequence ID" value="NZ_RXNU01000007.1"/>
</dbReference>
<dbReference type="AlphaFoldDB" id="A0A431WRD4"/>
<dbReference type="EMBL" id="RXNU01000007">
    <property type="protein sequence ID" value="RTR38106.1"/>
    <property type="molecule type" value="Genomic_DNA"/>
</dbReference>
<evidence type="ECO:0000313" key="1">
    <source>
        <dbReference type="EMBL" id="RTR38106.1"/>
    </source>
</evidence>
<comment type="caution">
    <text evidence="1">The sequence shown here is derived from an EMBL/GenBank/DDBJ whole genome shotgun (WGS) entry which is preliminary data.</text>
</comment>
<organism evidence="1 2">
    <name type="scientific">Shewanella canadensis</name>
    <dbReference type="NCBI Taxonomy" id="271096"/>
    <lineage>
        <taxon>Bacteria</taxon>
        <taxon>Pseudomonadati</taxon>
        <taxon>Pseudomonadota</taxon>
        <taxon>Gammaproteobacteria</taxon>
        <taxon>Alteromonadales</taxon>
        <taxon>Shewanellaceae</taxon>
        <taxon>Shewanella</taxon>
    </lineage>
</organism>
<keyword evidence="2" id="KW-1185">Reference proteome</keyword>